<accession>A0ABW7JJZ6</accession>
<dbReference type="Gene3D" id="1.20.1440.20">
    <property type="entry name" value="LemA-like domain"/>
    <property type="match status" value="1"/>
</dbReference>
<dbReference type="Pfam" id="PF04011">
    <property type="entry name" value="LemA"/>
    <property type="match status" value="1"/>
</dbReference>
<evidence type="ECO:0000256" key="3">
    <source>
        <dbReference type="ARBA" id="ARBA00022692"/>
    </source>
</evidence>
<feature type="transmembrane region" description="Helical" evidence="6">
    <location>
        <begin position="6"/>
        <end position="29"/>
    </location>
</feature>
<proteinExistence type="inferred from homology"/>
<evidence type="ECO:0000313" key="7">
    <source>
        <dbReference type="EMBL" id="MFH5206969.1"/>
    </source>
</evidence>
<evidence type="ECO:0000256" key="4">
    <source>
        <dbReference type="ARBA" id="ARBA00022989"/>
    </source>
</evidence>
<dbReference type="EMBL" id="JBIMSO010000005">
    <property type="protein sequence ID" value="MFH5206969.1"/>
    <property type="molecule type" value="Genomic_DNA"/>
</dbReference>
<dbReference type="PANTHER" id="PTHR34478:SF2">
    <property type="entry name" value="MEMBRANE PROTEIN"/>
    <property type="match status" value="1"/>
</dbReference>
<dbReference type="PANTHER" id="PTHR34478">
    <property type="entry name" value="PROTEIN LEMA"/>
    <property type="match status" value="1"/>
</dbReference>
<keyword evidence="3 6" id="KW-0812">Transmembrane</keyword>
<organism evidence="7 8">
    <name type="scientific">Antrihabitans spumae</name>
    <dbReference type="NCBI Taxonomy" id="3373370"/>
    <lineage>
        <taxon>Bacteria</taxon>
        <taxon>Bacillati</taxon>
        <taxon>Actinomycetota</taxon>
        <taxon>Actinomycetes</taxon>
        <taxon>Mycobacteriales</taxon>
        <taxon>Nocardiaceae</taxon>
        <taxon>Antrihabitans</taxon>
    </lineage>
</organism>
<dbReference type="InterPro" id="IPR007156">
    <property type="entry name" value="MamQ_LemA"/>
</dbReference>
<keyword evidence="4 6" id="KW-1133">Transmembrane helix</keyword>
<comment type="subcellular location">
    <subcellularLocation>
        <location evidence="1">Membrane</location>
        <topology evidence="1">Single-pass membrane protein</topology>
    </subcellularLocation>
</comment>
<reference evidence="7 8" key="1">
    <citation type="submission" date="2024-10" db="EMBL/GenBank/DDBJ databases">
        <authorList>
            <person name="Riesco R."/>
        </authorList>
    </citation>
    <scope>NUCLEOTIDE SEQUENCE [LARGE SCALE GENOMIC DNA]</scope>
    <source>
        <strain evidence="7 8">NCIMB 15449</strain>
    </source>
</reference>
<sequence>MQVGVVVGVLAVLGPVVAIVVVAGFVFAVRNALERQRNSVTDTWSQVGVALRRRYGIVPGLVRAVDGLDEDRTRLLDVVDAARASADAPSEPGVQAEIEERLTLALRHVMASAEGSPQSRSNRRLAELQTELIATENRIAYSRQTFNSAAQAYNRSIASAPRNLLAHAFGFTRVELFEVPDRARPGAGQPEPLHS</sequence>
<comment type="similarity">
    <text evidence="2">Belongs to the LemA family.</text>
</comment>
<evidence type="ECO:0000256" key="1">
    <source>
        <dbReference type="ARBA" id="ARBA00004167"/>
    </source>
</evidence>
<dbReference type="Proteomes" id="UP001609175">
    <property type="component" value="Unassembled WGS sequence"/>
</dbReference>
<dbReference type="InterPro" id="IPR023353">
    <property type="entry name" value="LemA-like_dom_sf"/>
</dbReference>
<keyword evidence="5 6" id="KW-0472">Membrane</keyword>
<comment type="caution">
    <text evidence="7">The sequence shown here is derived from an EMBL/GenBank/DDBJ whole genome shotgun (WGS) entry which is preliminary data.</text>
</comment>
<name>A0ABW7JJZ6_9NOCA</name>
<evidence type="ECO:0000313" key="8">
    <source>
        <dbReference type="Proteomes" id="UP001609175"/>
    </source>
</evidence>
<evidence type="ECO:0000256" key="6">
    <source>
        <dbReference type="SAM" id="Phobius"/>
    </source>
</evidence>
<evidence type="ECO:0000256" key="5">
    <source>
        <dbReference type="ARBA" id="ARBA00023136"/>
    </source>
</evidence>
<dbReference type="RefSeq" id="WP_395112386.1">
    <property type="nucleotide sequence ID" value="NZ_JBIMSO010000005.1"/>
</dbReference>
<gene>
    <name evidence="7" type="ORF">ACHIPZ_01805</name>
</gene>
<evidence type="ECO:0000256" key="2">
    <source>
        <dbReference type="ARBA" id="ARBA00008854"/>
    </source>
</evidence>
<dbReference type="SUPFAM" id="SSF140478">
    <property type="entry name" value="LemA-like"/>
    <property type="match status" value="1"/>
</dbReference>
<protein>
    <submittedName>
        <fullName evidence="7">LemA family protein</fullName>
    </submittedName>
</protein>